<dbReference type="PROSITE" id="PS50878">
    <property type="entry name" value="RT_POL"/>
    <property type="match status" value="1"/>
</dbReference>
<name>A0AAN9VRA8_9ORTH</name>
<keyword evidence="5" id="KW-0255">Endonuclease</keyword>
<dbReference type="EMBL" id="JAZDUA010000263">
    <property type="protein sequence ID" value="KAK7862689.1"/>
    <property type="molecule type" value="Genomic_DNA"/>
</dbReference>
<dbReference type="GO" id="GO:0042575">
    <property type="term" value="C:DNA polymerase complex"/>
    <property type="evidence" value="ECO:0007669"/>
    <property type="project" value="UniProtKB-ARBA"/>
</dbReference>
<evidence type="ECO:0000313" key="10">
    <source>
        <dbReference type="EMBL" id="KAK7862689.1"/>
    </source>
</evidence>
<dbReference type="GO" id="GO:0003964">
    <property type="term" value="F:RNA-directed DNA polymerase activity"/>
    <property type="evidence" value="ECO:0007669"/>
    <property type="project" value="UniProtKB-KW"/>
</dbReference>
<accession>A0AAN9VRA8</accession>
<dbReference type="GO" id="GO:0016787">
    <property type="term" value="F:hydrolase activity"/>
    <property type="evidence" value="ECO:0007669"/>
    <property type="project" value="UniProtKB-KW"/>
</dbReference>
<dbReference type="CDD" id="cd09274">
    <property type="entry name" value="RNase_HI_RT_Ty3"/>
    <property type="match status" value="1"/>
</dbReference>
<feature type="domain" description="Integrase catalytic" evidence="9">
    <location>
        <begin position="639"/>
        <end position="721"/>
    </location>
</feature>
<evidence type="ECO:0000259" key="8">
    <source>
        <dbReference type="PROSITE" id="PS50878"/>
    </source>
</evidence>
<evidence type="ECO:0000259" key="9">
    <source>
        <dbReference type="PROSITE" id="PS50994"/>
    </source>
</evidence>
<evidence type="ECO:0000256" key="6">
    <source>
        <dbReference type="ARBA" id="ARBA00022801"/>
    </source>
</evidence>
<evidence type="ECO:0000256" key="1">
    <source>
        <dbReference type="ARBA" id="ARBA00012493"/>
    </source>
</evidence>
<dbReference type="Pfam" id="PF00078">
    <property type="entry name" value="RVT_1"/>
    <property type="match status" value="1"/>
</dbReference>
<dbReference type="SUPFAM" id="SSF53098">
    <property type="entry name" value="Ribonuclease H-like"/>
    <property type="match status" value="1"/>
</dbReference>
<proteinExistence type="predicted"/>
<comment type="caution">
    <text evidence="10">The sequence shown here is derived from an EMBL/GenBank/DDBJ whole genome shotgun (WGS) entry which is preliminary data.</text>
</comment>
<evidence type="ECO:0000256" key="5">
    <source>
        <dbReference type="ARBA" id="ARBA00022759"/>
    </source>
</evidence>
<dbReference type="CDD" id="cd01647">
    <property type="entry name" value="RT_LTR"/>
    <property type="match status" value="1"/>
</dbReference>
<dbReference type="Gene3D" id="3.30.70.270">
    <property type="match status" value="2"/>
</dbReference>
<dbReference type="Pfam" id="PF17917">
    <property type="entry name" value="RT_RNaseH"/>
    <property type="match status" value="1"/>
</dbReference>
<evidence type="ECO:0000313" key="11">
    <source>
        <dbReference type="Proteomes" id="UP001378592"/>
    </source>
</evidence>
<dbReference type="InterPro" id="IPR043128">
    <property type="entry name" value="Rev_trsase/Diguanyl_cyclase"/>
</dbReference>
<sequence length="721" mass="84350">MCSVQMEENEIKEEIRKKVMEQEKLRVDQKNALYEMLISVKDVFKNHNEPVKGYQFRIELTDSRPFKAKNYPIPVAYRDEVRKLINEMIQEGVIRKATTAYTNPILVVKKKDGSLRLCLDARRLNAVTVPYRDVPPRIADMLLNFGGHEWFTSTDFRHAYWQMPIAQEDQQYTGFTFDGITFVFKRVPFGLKNSGAALIQCLDSILQKVIERRATLYVDDLIIQSRSFNEHVEDLKMIFQTLIENNLTLNLNKTYFCVEKFDFLGYEVSREGVKMKKDKAKEIDDIPAPKNVKQLRSLLGMLNYYSRFCPNYALVVAPLYDLLRKNRKWAWEIEHQRAFHEVKAMFRNSCVIAHPDFSEPMILQTDSSAYGIAAVLLQKQGEEYKIIQLVSKSLRGPQLRYSVTEKEAYGVVWSVMKLRQYLTGRTFIIRTDHKSLTFLNRCFTENDRLKRWIIWLQRFDFQIQHCPGRENKLPDFLSRYGKEVQDKSRAETRLVVAPIDLKVPQQLQWEWSNVIAWQEQDENMAEIMRIKEGRADNSPLKQQHDQDPEKWHVVDGLLTIRVRRQPPTYRIWIPKSKVDDLIGYVHCKNAHYGANKILIHIQELCYWKGMARDVRRVVSKCNTCLTTKHPNRKYAGAMHNIIPAGRNDLLAIDIYGPLPRTTNGNKYVLVMVDVFSKFTRVYPINKTNATNCLHQIEKHFEIAGAYSRILSDHGTQFTSTK</sequence>
<keyword evidence="11" id="KW-1185">Reference proteome</keyword>
<organism evidence="10 11">
    <name type="scientific">Gryllus longicercus</name>
    <dbReference type="NCBI Taxonomy" id="2509291"/>
    <lineage>
        <taxon>Eukaryota</taxon>
        <taxon>Metazoa</taxon>
        <taxon>Ecdysozoa</taxon>
        <taxon>Arthropoda</taxon>
        <taxon>Hexapoda</taxon>
        <taxon>Insecta</taxon>
        <taxon>Pterygota</taxon>
        <taxon>Neoptera</taxon>
        <taxon>Polyneoptera</taxon>
        <taxon>Orthoptera</taxon>
        <taxon>Ensifera</taxon>
        <taxon>Gryllidea</taxon>
        <taxon>Grylloidea</taxon>
        <taxon>Gryllidae</taxon>
        <taxon>Gryllinae</taxon>
        <taxon>Gryllus</taxon>
    </lineage>
</organism>
<keyword evidence="6" id="KW-0378">Hydrolase</keyword>
<dbReference type="PROSITE" id="PS50994">
    <property type="entry name" value="INTEGRASE"/>
    <property type="match status" value="1"/>
</dbReference>
<dbReference type="FunFam" id="3.30.70.270:FF:000026">
    <property type="entry name" value="Transposon Ty3-G Gag-Pol polyprotein"/>
    <property type="match status" value="1"/>
</dbReference>
<dbReference type="InterPro" id="IPR001584">
    <property type="entry name" value="Integrase_cat-core"/>
</dbReference>
<keyword evidence="2" id="KW-0808">Transferase</keyword>
<dbReference type="InterPro" id="IPR043502">
    <property type="entry name" value="DNA/RNA_pol_sf"/>
</dbReference>
<gene>
    <name evidence="10" type="ORF">R5R35_000930</name>
</gene>
<keyword evidence="7" id="KW-0695">RNA-directed DNA polymerase</keyword>
<keyword evidence="3" id="KW-0548">Nucleotidyltransferase</keyword>
<dbReference type="InterPro" id="IPR036397">
    <property type="entry name" value="RNaseH_sf"/>
</dbReference>
<dbReference type="GO" id="GO:0004519">
    <property type="term" value="F:endonuclease activity"/>
    <property type="evidence" value="ECO:0007669"/>
    <property type="project" value="UniProtKB-KW"/>
</dbReference>
<dbReference type="PANTHER" id="PTHR37984:SF5">
    <property type="entry name" value="PROTEIN NYNRIN-LIKE"/>
    <property type="match status" value="1"/>
</dbReference>
<dbReference type="InterPro" id="IPR041588">
    <property type="entry name" value="Integrase_H2C2"/>
</dbReference>
<dbReference type="InterPro" id="IPR012337">
    <property type="entry name" value="RNaseH-like_sf"/>
</dbReference>
<feature type="domain" description="Reverse transcriptase" evidence="8">
    <location>
        <begin position="89"/>
        <end position="268"/>
    </location>
</feature>
<dbReference type="InterPro" id="IPR000477">
    <property type="entry name" value="RT_dom"/>
</dbReference>
<evidence type="ECO:0000256" key="7">
    <source>
        <dbReference type="ARBA" id="ARBA00022918"/>
    </source>
</evidence>
<evidence type="ECO:0000256" key="2">
    <source>
        <dbReference type="ARBA" id="ARBA00022679"/>
    </source>
</evidence>
<dbReference type="InterPro" id="IPR041373">
    <property type="entry name" value="RT_RNaseH"/>
</dbReference>
<dbReference type="Gene3D" id="3.30.420.10">
    <property type="entry name" value="Ribonuclease H-like superfamily/Ribonuclease H"/>
    <property type="match status" value="1"/>
</dbReference>
<dbReference type="GO" id="GO:0015074">
    <property type="term" value="P:DNA integration"/>
    <property type="evidence" value="ECO:0007669"/>
    <property type="project" value="InterPro"/>
</dbReference>
<dbReference type="SUPFAM" id="SSF56672">
    <property type="entry name" value="DNA/RNA polymerases"/>
    <property type="match status" value="1"/>
</dbReference>
<dbReference type="Pfam" id="PF17921">
    <property type="entry name" value="Integrase_H2C2"/>
    <property type="match status" value="1"/>
</dbReference>
<dbReference type="Gene3D" id="3.10.10.10">
    <property type="entry name" value="HIV Type 1 Reverse Transcriptase, subunit A, domain 1"/>
    <property type="match status" value="1"/>
</dbReference>
<dbReference type="Proteomes" id="UP001378592">
    <property type="component" value="Unassembled WGS sequence"/>
</dbReference>
<dbReference type="Gene3D" id="1.10.340.70">
    <property type="match status" value="1"/>
</dbReference>
<reference evidence="10 11" key="1">
    <citation type="submission" date="2024-03" db="EMBL/GenBank/DDBJ databases">
        <title>The genome assembly and annotation of the cricket Gryllus longicercus Weissman &amp; Gray.</title>
        <authorList>
            <person name="Szrajer S."/>
            <person name="Gray D."/>
            <person name="Ylla G."/>
        </authorList>
    </citation>
    <scope>NUCLEOTIDE SEQUENCE [LARGE SCALE GENOMIC DNA]</scope>
    <source>
        <strain evidence="10">DAG 2021-001</strain>
        <tissue evidence="10">Whole body minus gut</tissue>
    </source>
</reference>
<dbReference type="AlphaFoldDB" id="A0AAN9VRA8"/>
<evidence type="ECO:0000256" key="4">
    <source>
        <dbReference type="ARBA" id="ARBA00022722"/>
    </source>
</evidence>
<dbReference type="InterPro" id="IPR050951">
    <property type="entry name" value="Retrovirus_Pol_polyprotein"/>
</dbReference>
<protein>
    <recommendedName>
        <fullName evidence="1">RNA-directed DNA polymerase</fullName>
        <ecNumber evidence="1">2.7.7.49</ecNumber>
    </recommendedName>
</protein>
<dbReference type="GO" id="GO:0003676">
    <property type="term" value="F:nucleic acid binding"/>
    <property type="evidence" value="ECO:0007669"/>
    <property type="project" value="InterPro"/>
</dbReference>
<dbReference type="EC" id="2.7.7.49" evidence="1"/>
<evidence type="ECO:0000256" key="3">
    <source>
        <dbReference type="ARBA" id="ARBA00022695"/>
    </source>
</evidence>
<keyword evidence="4" id="KW-0540">Nuclease</keyword>
<dbReference type="PANTHER" id="PTHR37984">
    <property type="entry name" value="PROTEIN CBG26694"/>
    <property type="match status" value="1"/>
</dbReference>
<dbReference type="Pfam" id="PF00665">
    <property type="entry name" value="rve"/>
    <property type="match status" value="1"/>
</dbReference>